<evidence type="ECO:0000313" key="2">
    <source>
        <dbReference type="Proteomes" id="UP001500713"/>
    </source>
</evidence>
<evidence type="ECO:0000313" key="1">
    <source>
        <dbReference type="EMBL" id="GAA0473000.1"/>
    </source>
</evidence>
<dbReference type="InterPro" id="IPR034660">
    <property type="entry name" value="DinB/YfiT-like"/>
</dbReference>
<sequence length="175" mass="19474">MTISLYDAVIPSQLQIIAAVRALVDKAKAHCAETGTAAEDIIGARLIEDMQPFSYQVKCCREHSLGAIEAAREGVFTPSLAAPPDSWEGLYEKLDEAKTGLEKVDEAEMAGFVGQPMEFRFRETVMPFTVENFLLSFAQPNFYFHATTAYDLLRERGFEIGKMDFVGVPRMKQPA</sequence>
<keyword evidence="2" id="KW-1185">Reference proteome</keyword>
<dbReference type="RefSeq" id="WP_229956183.1">
    <property type="nucleotide sequence ID" value="NZ_BAAAEM010000002.1"/>
</dbReference>
<dbReference type="SUPFAM" id="SSF109854">
    <property type="entry name" value="DinB/YfiT-like putative metalloenzymes"/>
    <property type="match status" value="1"/>
</dbReference>
<dbReference type="Pfam" id="PF09351">
    <property type="entry name" value="DUF1993"/>
    <property type="match status" value="1"/>
</dbReference>
<gene>
    <name evidence="1" type="ORF">GCM10009096_12810</name>
</gene>
<protein>
    <submittedName>
        <fullName evidence="1">DUF1993 domain-containing protein</fullName>
    </submittedName>
</protein>
<dbReference type="Proteomes" id="UP001500713">
    <property type="component" value="Unassembled WGS sequence"/>
</dbReference>
<name>A0ABN1ACG9_9SPHN</name>
<dbReference type="Gene3D" id="1.20.120.450">
    <property type="entry name" value="dinb family like domain"/>
    <property type="match status" value="1"/>
</dbReference>
<accession>A0ABN1ACG9</accession>
<reference evidence="1 2" key="1">
    <citation type="journal article" date="2019" name="Int. J. Syst. Evol. Microbiol.">
        <title>The Global Catalogue of Microorganisms (GCM) 10K type strain sequencing project: providing services to taxonomists for standard genome sequencing and annotation.</title>
        <authorList>
            <consortium name="The Broad Institute Genomics Platform"/>
            <consortium name="The Broad Institute Genome Sequencing Center for Infectious Disease"/>
            <person name="Wu L."/>
            <person name="Ma J."/>
        </authorList>
    </citation>
    <scope>NUCLEOTIDE SEQUENCE [LARGE SCALE GENOMIC DNA]</scope>
    <source>
        <strain evidence="1 2">JCM 14162</strain>
    </source>
</reference>
<dbReference type="PANTHER" id="PTHR36922">
    <property type="entry name" value="BLL2446 PROTEIN"/>
    <property type="match status" value="1"/>
</dbReference>
<comment type="caution">
    <text evidence="1">The sequence shown here is derived from an EMBL/GenBank/DDBJ whole genome shotgun (WGS) entry which is preliminary data.</text>
</comment>
<dbReference type="PANTHER" id="PTHR36922:SF1">
    <property type="entry name" value="DUF1993 DOMAIN-CONTAINING PROTEIN"/>
    <property type="match status" value="1"/>
</dbReference>
<dbReference type="InterPro" id="IPR018531">
    <property type="entry name" value="DUF1993"/>
</dbReference>
<dbReference type="EMBL" id="BAAAEM010000002">
    <property type="protein sequence ID" value="GAA0473000.1"/>
    <property type="molecule type" value="Genomic_DNA"/>
</dbReference>
<proteinExistence type="predicted"/>
<organism evidence="1 2">
    <name type="scientific">Parasphingorhabdus litoris</name>
    <dbReference type="NCBI Taxonomy" id="394733"/>
    <lineage>
        <taxon>Bacteria</taxon>
        <taxon>Pseudomonadati</taxon>
        <taxon>Pseudomonadota</taxon>
        <taxon>Alphaproteobacteria</taxon>
        <taxon>Sphingomonadales</taxon>
        <taxon>Sphingomonadaceae</taxon>
        <taxon>Parasphingorhabdus</taxon>
    </lineage>
</organism>